<accession>A0ABT0K5I7</accession>
<dbReference type="GO" id="GO:0003991">
    <property type="term" value="F:acetylglutamate kinase activity"/>
    <property type="evidence" value="ECO:0007669"/>
    <property type="project" value="UniProtKB-EC"/>
</dbReference>
<dbReference type="InterPro" id="IPR036393">
    <property type="entry name" value="AceGlu_kinase-like_sf"/>
</dbReference>
<organism evidence="12 13">
    <name type="scientific">Frankia umida</name>
    <dbReference type="NCBI Taxonomy" id="573489"/>
    <lineage>
        <taxon>Bacteria</taxon>
        <taxon>Bacillati</taxon>
        <taxon>Actinomycetota</taxon>
        <taxon>Actinomycetes</taxon>
        <taxon>Frankiales</taxon>
        <taxon>Frankiaceae</taxon>
        <taxon>Frankia</taxon>
    </lineage>
</organism>
<evidence type="ECO:0000313" key="13">
    <source>
        <dbReference type="Proteomes" id="UP001201873"/>
    </source>
</evidence>
<evidence type="ECO:0000256" key="10">
    <source>
        <dbReference type="SAM" id="MobiDB-lite"/>
    </source>
</evidence>
<dbReference type="Proteomes" id="UP001201873">
    <property type="component" value="Unassembled WGS sequence"/>
</dbReference>
<proteinExistence type="inferred from homology"/>
<dbReference type="PANTHER" id="PTHR23342">
    <property type="entry name" value="N-ACETYLGLUTAMATE SYNTHASE"/>
    <property type="match status" value="1"/>
</dbReference>
<dbReference type="InterPro" id="IPR001048">
    <property type="entry name" value="Asp/Glu/Uridylate_kinase"/>
</dbReference>
<feature type="site" description="Transition state stabilizer" evidence="9">
    <location>
        <position position="81"/>
    </location>
</feature>
<sequence length="362" mass="36786">MTDTAASPAAASPAAESPAAESAGTESAGTESAGTGPVAVPAGARGPAATARGHAALAKTHVLIEALPWLSRFQGATIVVKYGGNAMTEPALRAAFAADIVFLRYSGLRVVVVHGGGPQITAHLARLGVESTFVGGLRVTTPETMDIVRMVLLGQVNRDVVGLVNDHGPFAVGLSGEDANLFTAKRRPAIIDGQPVDVGLVGDIVKVRAETVNALLDSGKVPVIASVARGVDGGVYNVNADTAAAELAVALGATKLVVLTDVEGLYADWPASDEVLSELTITELEALLPTLASGMIPKMEACRRAVRGGVPQAHVLDGRVPHALLLEIFTDDGIGTLITPGTAVEPTVTPASAASTETGDRP</sequence>
<evidence type="ECO:0000256" key="5">
    <source>
        <dbReference type="ARBA" id="ARBA00022741"/>
    </source>
</evidence>
<comment type="caution">
    <text evidence="12">The sequence shown here is derived from an EMBL/GenBank/DDBJ whole genome shotgun (WGS) entry which is preliminary data.</text>
</comment>
<dbReference type="Gene3D" id="3.40.1160.10">
    <property type="entry name" value="Acetylglutamate kinase-like"/>
    <property type="match status" value="1"/>
</dbReference>
<feature type="binding site" evidence="9">
    <location>
        <position position="237"/>
    </location>
    <ligand>
        <name>substrate</name>
    </ligand>
</feature>
<evidence type="ECO:0000256" key="6">
    <source>
        <dbReference type="ARBA" id="ARBA00022777"/>
    </source>
</evidence>
<feature type="site" description="Transition state stabilizer" evidence="9">
    <location>
        <position position="298"/>
    </location>
</feature>
<dbReference type="EMBL" id="JALKFT010000063">
    <property type="protein sequence ID" value="MCK9879055.1"/>
    <property type="molecule type" value="Genomic_DNA"/>
</dbReference>
<evidence type="ECO:0000259" key="11">
    <source>
        <dbReference type="Pfam" id="PF00696"/>
    </source>
</evidence>
<protein>
    <recommendedName>
        <fullName evidence="9">Acetylglutamate kinase</fullName>
        <ecNumber evidence="9">2.7.2.8</ecNumber>
    </recommendedName>
    <alternativeName>
        <fullName evidence="9">N-acetyl-L-glutamate 5-phosphotransferase</fullName>
    </alternativeName>
    <alternativeName>
        <fullName evidence="9">NAG kinase</fullName>
        <shortName evidence="9">NAGK</shortName>
    </alternativeName>
</protein>
<evidence type="ECO:0000256" key="1">
    <source>
        <dbReference type="ARBA" id="ARBA00004828"/>
    </source>
</evidence>
<dbReference type="InterPro" id="IPR041727">
    <property type="entry name" value="NAGK-C"/>
</dbReference>
<reference evidence="12 13" key="1">
    <citation type="submission" date="2022-04" db="EMBL/GenBank/DDBJ databases">
        <title>Genome diversity in the genus Frankia.</title>
        <authorList>
            <person name="Carlos-Shanley C."/>
            <person name="Hahn D."/>
        </authorList>
    </citation>
    <scope>NUCLEOTIDE SEQUENCE [LARGE SCALE GENOMIC DNA]</scope>
    <source>
        <strain evidence="12 13">Ag45/Mut15</strain>
    </source>
</reference>
<dbReference type="InterPro" id="IPR001057">
    <property type="entry name" value="Glu/AcGlu_kinase"/>
</dbReference>
<evidence type="ECO:0000256" key="7">
    <source>
        <dbReference type="ARBA" id="ARBA00022840"/>
    </source>
</evidence>
<dbReference type="PRINTS" id="PR00474">
    <property type="entry name" value="GLU5KINASE"/>
</dbReference>
<keyword evidence="2 9" id="KW-0055">Arginine biosynthesis</keyword>
<gene>
    <name evidence="9 12" type="primary">argB</name>
    <name evidence="12" type="ORF">MXD59_25405</name>
</gene>
<feature type="domain" description="Aspartate/glutamate/uridylate kinase" evidence="11">
    <location>
        <begin position="77"/>
        <end position="317"/>
    </location>
</feature>
<feature type="binding site" evidence="9">
    <location>
        <begin position="116"/>
        <end position="117"/>
    </location>
    <ligand>
        <name>substrate</name>
    </ligand>
</feature>
<dbReference type="SUPFAM" id="SSF53633">
    <property type="entry name" value="Carbamate kinase-like"/>
    <property type="match status" value="1"/>
</dbReference>
<evidence type="ECO:0000256" key="3">
    <source>
        <dbReference type="ARBA" id="ARBA00022605"/>
    </source>
</evidence>
<dbReference type="NCBIfam" id="TIGR00761">
    <property type="entry name" value="argB"/>
    <property type="match status" value="1"/>
</dbReference>
<dbReference type="HAMAP" id="MF_00082">
    <property type="entry name" value="ArgB"/>
    <property type="match status" value="1"/>
</dbReference>
<comment type="similarity">
    <text evidence="9">Belongs to the acetylglutamate kinase family. ArgB subfamily.</text>
</comment>
<dbReference type="Pfam" id="PF00696">
    <property type="entry name" value="AA_kinase"/>
    <property type="match status" value="1"/>
</dbReference>
<comment type="catalytic activity">
    <reaction evidence="8 9">
        <text>N-acetyl-L-glutamate + ATP = N-acetyl-L-glutamyl 5-phosphate + ADP</text>
        <dbReference type="Rhea" id="RHEA:14629"/>
        <dbReference type="ChEBI" id="CHEBI:30616"/>
        <dbReference type="ChEBI" id="CHEBI:44337"/>
        <dbReference type="ChEBI" id="CHEBI:57936"/>
        <dbReference type="ChEBI" id="CHEBI:456216"/>
        <dbReference type="EC" id="2.7.2.8"/>
    </reaction>
</comment>
<comment type="function">
    <text evidence="9">Catalyzes the ATP-dependent phosphorylation of N-acetyl-L-glutamate.</text>
</comment>
<feature type="binding site" evidence="9">
    <location>
        <position position="138"/>
    </location>
    <ligand>
        <name>substrate</name>
    </ligand>
</feature>
<dbReference type="PANTHER" id="PTHR23342:SF0">
    <property type="entry name" value="N-ACETYLGLUTAMATE SYNTHASE, MITOCHONDRIAL"/>
    <property type="match status" value="1"/>
</dbReference>
<keyword evidence="5 9" id="KW-0547">Nucleotide-binding</keyword>
<keyword evidence="6 9" id="KW-0418">Kinase</keyword>
<keyword evidence="3 9" id="KW-0028">Amino-acid biosynthesis</keyword>
<keyword evidence="4 9" id="KW-0808">Transferase</keyword>
<evidence type="ECO:0000256" key="8">
    <source>
        <dbReference type="ARBA" id="ARBA00048141"/>
    </source>
</evidence>
<dbReference type="RefSeq" id="WP_248827105.1">
    <property type="nucleotide sequence ID" value="NZ_JALKFT010000063.1"/>
</dbReference>
<evidence type="ECO:0000256" key="2">
    <source>
        <dbReference type="ARBA" id="ARBA00022571"/>
    </source>
</evidence>
<dbReference type="CDD" id="cd04250">
    <property type="entry name" value="AAK_NAGK-C"/>
    <property type="match status" value="1"/>
</dbReference>
<comment type="subcellular location">
    <subcellularLocation>
        <location evidence="9">Cytoplasm</location>
    </subcellularLocation>
</comment>
<keyword evidence="13" id="KW-1185">Reference proteome</keyword>
<evidence type="ECO:0000256" key="4">
    <source>
        <dbReference type="ARBA" id="ARBA00022679"/>
    </source>
</evidence>
<keyword evidence="9" id="KW-0963">Cytoplasm</keyword>
<dbReference type="EC" id="2.7.2.8" evidence="9"/>
<comment type="pathway">
    <text evidence="1 9">Amino-acid biosynthesis; L-arginine biosynthesis; N(2)-acetyl-L-ornithine from L-glutamate: step 2/4.</text>
</comment>
<keyword evidence="7 9" id="KW-0067">ATP-binding</keyword>
<name>A0ABT0K5I7_9ACTN</name>
<dbReference type="InterPro" id="IPR037528">
    <property type="entry name" value="ArgB"/>
</dbReference>
<evidence type="ECO:0000313" key="12">
    <source>
        <dbReference type="EMBL" id="MCK9879055.1"/>
    </source>
</evidence>
<feature type="region of interest" description="Disordered" evidence="10">
    <location>
        <begin position="1"/>
        <end position="46"/>
    </location>
</feature>
<evidence type="ECO:0000256" key="9">
    <source>
        <dbReference type="HAMAP-Rule" id="MF_00082"/>
    </source>
</evidence>
<dbReference type="InterPro" id="IPR004662">
    <property type="entry name" value="AcgluKinase_fam"/>
</dbReference>